<dbReference type="InterPro" id="IPR001584">
    <property type="entry name" value="Integrase_cat-core"/>
</dbReference>
<dbReference type="Gene3D" id="3.30.420.10">
    <property type="entry name" value="Ribonuclease H-like superfamily/Ribonuclease H"/>
    <property type="match status" value="1"/>
</dbReference>
<accession>A0A521FPE1</accession>
<dbReference type="GO" id="GO:0015074">
    <property type="term" value="P:DNA integration"/>
    <property type="evidence" value="ECO:0007669"/>
    <property type="project" value="InterPro"/>
</dbReference>
<evidence type="ECO:0000313" key="3">
    <source>
        <dbReference type="Proteomes" id="UP000317557"/>
    </source>
</evidence>
<evidence type="ECO:0000313" key="2">
    <source>
        <dbReference type="EMBL" id="SMO98077.1"/>
    </source>
</evidence>
<dbReference type="PROSITE" id="PS50994">
    <property type="entry name" value="INTEGRASE"/>
    <property type="match status" value="1"/>
</dbReference>
<reference evidence="2 3" key="1">
    <citation type="submission" date="2017-05" db="EMBL/GenBank/DDBJ databases">
        <authorList>
            <person name="Varghese N."/>
            <person name="Submissions S."/>
        </authorList>
    </citation>
    <scope>NUCLEOTIDE SEQUENCE [LARGE SCALE GENOMIC DNA]</scope>
    <source>
        <strain evidence="2 3">DSM 21985</strain>
    </source>
</reference>
<protein>
    <submittedName>
        <fullName evidence="2">Putative transposase</fullName>
    </submittedName>
</protein>
<name>A0A521FPE1_9BACT</name>
<dbReference type="EMBL" id="FXTP01000031">
    <property type="protein sequence ID" value="SMO98077.1"/>
    <property type="molecule type" value="Genomic_DNA"/>
</dbReference>
<dbReference type="SUPFAM" id="SSF53098">
    <property type="entry name" value="Ribonuclease H-like"/>
    <property type="match status" value="1"/>
</dbReference>
<sequence length="261" mass="31371">MVTQMRDEHKISIRQGCKAVRLPRSTYSYQRKPKDDSRIIDALLALVDQHPSIGFWSCYWRIRNQGREWNHKRIYRIYTMLGLNIRRRAKKRLPARAKQTLFQPEEPNQVWSLDFMHDSLWDGRSYRLLNVMDDYNRQVLWIETDTSLPALRVICVLNQLKQTRELPKMIRVDNGPEFISQKLDQWCKKHQITLVFIQPGKPTQNAYIERLNGSMRQELLNAYVFKTLDEVRTKTQQWMYDYNHHRPHKSLGYKTPIELLN</sequence>
<dbReference type="InterPro" id="IPR012337">
    <property type="entry name" value="RNaseH-like_sf"/>
</dbReference>
<organism evidence="2 3">
    <name type="scientific">Gracilimonas mengyeensis</name>
    <dbReference type="NCBI Taxonomy" id="1302730"/>
    <lineage>
        <taxon>Bacteria</taxon>
        <taxon>Pseudomonadati</taxon>
        <taxon>Balneolota</taxon>
        <taxon>Balneolia</taxon>
        <taxon>Balneolales</taxon>
        <taxon>Balneolaceae</taxon>
        <taxon>Gracilimonas</taxon>
    </lineage>
</organism>
<dbReference type="Pfam" id="PF13683">
    <property type="entry name" value="rve_3"/>
    <property type="match status" value="1"/>
</dbReference>
<dbReference type="InterPro" id="IPR036397">
    <property type="entry name" value="RNaseH_sf"/>
</dbReference>
<dbReference type="InterPro" id="IPR048020">
    <property type="entry name" value="Transpos_IS3"/>
</dbReference>
<proteinExistence type="predicted"/>
<gene>
    <name evidence="2" type="ORF">SAMN06265219_1311</name>
</gene>
<dbReference type="AlphaFoldDB" id="A0A521FPE1"/>
<dbReference type="PANTHER" id="PTHR47515">
    <property type="entry name" value="LOW CALCIUM RESPONSE LOCUS PROTEIN T"/>
    <property type="match status" value="1"/>
</dbReference>
<dbReference type="NCBIfam" id="NF033516">
    <property type="entry name" value="transpos_IS3"/>
    <property type="match status" value="1"/>
</dbReference>
<keyword evidence="3" id="KW-1185">Reference proteome</keyword>
<feature type="domain" description="Integrase catalytic" evidence="1">
    <location>
        <begin position="103"/>
        <end position="261"/>
    </location>
</feature>
<dbReference type="PANTHER" id="PTHR47515:SF2">
    <property type="entry name" value="INTEGRASE CORE DOMAIN PROTEIN"/>
    <property type="match status" value="1"/>
</dbReference>
<evidence type="ECO:0000259" key="1">
    <source>
        <dbReference type="PROSITE" id="PS50994"/>
    </source>
</evidence>
<dbReference type="Proteomes" id="UP000317557">
    <property type="component" value="Unassembled WGS sequence"/>
</dbReference>
<dbReference type="GO" id="GO:0003676">
    <property type="term" value="F:nucleic acid binding"/>
    <property type="evidence" value="ECO:0007669"/>
    <property type="project" value="InterPro"/>
</dbReference>